<feature type="compositionally biased region" description="Basic and acidic residues" evidence="1">
    <location>
        <begin position="47"/>
        <end position="56"/>
    </location>
</feature>
<keyword evidence="2" id="KW-0732">Signal</keyword>
<evidence type="ECO:0000256" key="2">
    <source>
        <dbReference type="SAM" id="SignalP"/>
    </source>
</evidence>
<evidence type="ECO:0000256" key="1">
    <source>
        <dbReference type="SAM" id="MobiDB-lite"/>
    </source>
</evidence>
<feature type="region of interest" description="Disordered" evidence="1">
    <location>
        <begin position="23"/>
        <end position="66"/>
    </location>
</feature>
<comment type="caution">
    <text evidence="4">The sequence shown here is derived from an EMBL/GenBank/DDBJ whole genome shotgun (WGS) entry which is preliminary data.</text>
</comment>
<dbReference type="RefSeq" id="WP_102597496.1">
    <property type="nucleotide sequence ID" value="NZ_JBQDNZ010000013.1"/>
</dbReference>
<feature type="signal peptide" evidence="2">
    <location>
        <begin position="1"/>
        <end position="24"/>
    </location>
</feature>
<proteinExistence type="predicted"/>
<dbReference type="Pfam" id="PF19843">
    <property type="entry name" value="DUF6318"/>
    <property type="match status" value="1"/>
</dbReference>
<organism evidence="4 5">
    <name type="scientific">Glutamicibacter arilaitensis</name>
    <dbReference type="NCBI Taxonomy" id="256701"/>
    <lineage>
        <taxon>Bacteria</taxon>
        <taxon>Bacillati</taxon>
        <taxon>Actinomycetota</taxon>
        <taxon>Actinomycetes</taxon>
        <taxon>Micrococcales</taxon>
        <taxon>Micrococcaceae</taxon>
        <taxon>Glutamicibacter</taxon>
    </lineage>
</organism>
<evidence type="ECO:0000313" key="5">
    <source>
        <dbReference type="Proteomes" id="UP000235739"/>
    </source>
</evidence>
<protein>
    <recommendedName>
        <fullName evidence="3">DUF6318 domain-containing protein</fullName>
    </recommendedName>
</protein>
<accession>A0A2N7S3F6</accession>
<evidence type="ECO:0000259" key="3">
    <source>
        <dbReference type="Pfam" id="PF19843"/>
    </source>
</evidence>
<dbReference type="AlphaFoldDB" id="A0A2N7S3F6"/>
<feature type="domain" description="DUF6318" evidence="3">
    <location>
        <begin position="54"/>
        <end position="199"/>
    </location>
</feature>
<reference evidence="4 5" key="1">
    <citation type="journal article" date="2017" name="Elife">
        <title>Extensive horizontal gene transfer in cheese-associated bacteria.</title>
        <authorList>
            <person name="Bonham K.S."/>
            <person name="Wolfe B.E."/>
            <person name="Dutton R.J."/>
        </authorList>
    </citation>
    <scope>NUCLEOTIDE SEQUENCE [LARGE SCALE GENOMIC DNA]</scope>
    <source>
        <strain evidence="4 5">JB182</strain>
    </source>
</reference>
<dbReference type="EMBL" id="PNQX01000001">
    <property type="protein sequence ID" value="PMQ20665.1"/>
    <property type="molecule type" value="Genomic_DNA"/>
</dbReference>
<evidence type="ECO:0000313" key="4">
    <source>
        <dbReference type="EMBL" id="PMQ20665.1"/>
    </source>
</evidence>
<dbReference type="InterPro" id="IPR046281">
    <property type="entry name" value="DUF6318"/>
</dbReference>
<dbReference type="Proteomes" id="UP000235739">
    <property type="component" value="Unassembled WGS sequence"/>
</dbReference>
<sequence>MNARKIKIAASFAAATLALSGCNAGNAETPTPSPSIPTSTASQTPAEHSEDAEKYKPATADGPAENVAIPKMPADAKEYSEEGAAAFAIYYFELLNYTIEANNPEIIQKATSKDCKVCEESIIKTAASAEKTGKWQVGGKHHSSVVDSYISGENLAVVTVEYTADASQFYLIPNEIDSEFAKLEATQAAMGLKFDGQWKVYRIIGVD</sequence>
<feature type="compositionally biased region" description="Low complexity" evidence="1">
    <location>
        <begin position="36"/>
        <end position="45"/>
    </location>
</feature>
<gene>
    <name evidence="4" type="ORF">CIK84_03445</name>
</gene>
<name>A0A2N7S3F6_9MICC</name>
<feature type="chain" id="PRO_5038684676" description="DUF6318 domain-containing protein" evidence="2">
    <location>
        <begin position="25"/>
        <end position="207"/>
    </location>
</feature>
<dbReference type="PROSITE" id="PS51257">
    <property type="entry name" value="PROKAR_LIPOPROTEIN"/>
    <property type="match status" value="1"/>
</dbReference>